<name>A0A437S493_9FIRM</name>
<keyword evidence="6" id="KW-1185">Reference proteome</keyword>
<protein>
    <recommendedName>
        <fullName evidence="2">Universal stress protein</fullName>
    </recommendedName>
</protein>
<dbReference type="SUPFAM" id="SSF52402">
    <property type="entry name" value="Adenine nucleotide alpha hydrolases-like"/>
    <property type="match status" value="1"/>
</dbReference>
<dbReference type="PANTHER" id="PTHR46268">
    <property type="entry name" value="STRESS RESPONSE PROTEIN NHAX"/>
    <property type="match status" value="1"/>
</dbReference>
<dbReference type="EMBL" id="RLIH01000033">
    <property type="protein sequence ID" value="RVU53808.1"/>
    <property type="molecule type" value="Genomic_DNA"/>
</dbReference>
<feature type="coiled-coil region" evidence="3">
    <location>
        <begin position="49"/>
        <end position="76"/>
    </location>
</feature>
<dbReference type="RefSeq" id="WP_127725422.1">
    <property type="nucleotide sequence ID" value="NZ_RLIH01000033.1"/>
</dbReference>
<evidence type="ECO:0000259" key="4">
    <source>
        <dbReference type="Pfam" id="PF00582"/>
    </source>
</evidence>
<evidence type="ECO:0000256" key="3">
    <source>
        <dbReference type="SAM" id="Coils"/>
    </source>
</evidence>
<keyword evidence="2" id="KW-0963">Cytoplasm</keyword>
<evidence type="ECO:0000313" key="6">
    <source>
        <dbReference type="Proteomes" id="UP000288812"/>
    </source>
</evidence>
<keyword evidence="3" id="KW-0175">Coiled coil</keyword>
<dbReference type="OrthoDB" id="9794782at2"/>
<dbReference type="Gene3D" id="3.40.50.620">
    <property type="entry name" value="HUPs"/>
    <property type="match status" value="1"/>
</dbReference>
<dbReference type="GO" id="GO:0005737">
    <property type="term" value="C:cytoplasm"/>
    <property type="evidence" value="ECO:0007669"/>
    <property type="project" value="UniProtKB-SubCell"/>
</dbReference>
<accession>A0A437S493</accession>
<gene>
    <name evidence="5" type="ORF">EF514_10640</name>
</gene>
<proteinExistence type="inferred from homology"/>
<dbReference type="PRINTS" id="PR01438">
    <property type="entry name" value="UNVRSLSTRESS"/>
</dbReference>
<organism evidence="5 6">
    <name type="scientific">Anaerosphaera multitolerans</name>
    <dbReference type="NCBI Taxonomy" id="2487351"/>
    <lineage>
        <taxon>Bacteria</taxon>
        <taxon>Bacillati</taxon>
        <taxon>Bacillota</taxon>
        <taxon>Tissierellia</taxon>
        <taxon>Tissierellales</taxon>
        <taxon>Peptoniphilaceae</taxon>
        <taxon>Anaerosphaera</taxon>
    </lineage>
</organism>
<evidence type="ECO:0000313" key="5">
    <source>
        <dbReference type="EMBL" id="RVU53808.1"/>
    </source>
</evidence>
<dbReference type="CDD" id="cd00293">
    <property type="entry name" value="USP-like"/>
    <property type="match status" value="1"/>
</dbReference>
<comment type="caution">
    <text evidence="5">The sequence shown here is derived from an EMBL/GenBank/DDBJ whole genome shotgun (WGS) entry which is preliminary data.</text>
</comment>
<dbReference type="PANTHER" id="PTHR46268:SF6">
    <property type="entry name" value="UNIVERSAL STRESS PROTEIN UP12"/>
    <property type="match status" value="1"/>
</dbReference>
<dbReference type="AlphaFoldDB" id="A0A437S493"/>
<sequence length="142" mass="16044">MKILVPVDCSKMTKAIVDNAKDIGEKFEAELILMTVVDEIGYKDRHSYPIAIDAEVKEMEKEMEELKEENSDYKYGLKTILKVGSPYREIVKAADDEDVDFIVMGNRGRGVFSRTLLGSVSNKVLNHSDKSVLIVKTEIEED</sequence>
<evidence type="ECO:0000256" key="2">
    <source>
        <dbReference type="PIRNR" id="PIRNR006276"/>
    </source>
</evidence>
<reference evidence="5 6" key="1">
    <citation type="submission" date="2018-11" db="EMBL/GenBank/DDBJ databases">
        <title>Genome sequencing and assembly of Anaerosphaera sp. nov., GS7-6-2.</title>
        <authorList>
            <person name="Rettenmaier R."/>
            <person name="Liebl W."/>
            <person name="Zverlov V."/>
        </authorList>
    </citation>
    <scope>NUCLEOTIDE SEQUENCE [LARGE SCALE GENOMIC DNA]</scope>
    <source>
        <strain evidence="5 6">GS7-6-2</strain>
    </source>
</reference>
<comment type="similarity">
    <text evidence="1 2">Belongs to the universal stress protein A family.</text>
</comment>
<feature type="domain" description="UspA" evidence="4">
    <location>
        <begin position="2"/>
        <end position="136"/>
    </location>
</feature>
<dbReference type="PIRSF" id="PIRSF006276">
    <property type="entry name" value="UspA"/>
    <property type="match status" value="1"/>
</dbReference>
<dbReference type="InterPro" id="IPR006016">
    <property type="entry name" value="UspA"/>
</dbReference>
<dbReference type="Proteomes" id="UP000288812">
    <property type="component" value="Unassembled WGS sequence"/>
</dbReference>
<evidence type="ECO:0000256" key="1">
    <source>
        <dbReference type="ARBA" id="ARBA00008791"/>
    </source>
</evidence>
<dbReference type="Pfam" id="PF00582">
    <property type="entry name" value="Usp"/>
    <property type="match status" value="1"/>
</dbReference>
<dbReference type="InterPro" id="IPR014729">
    <property type="entry name" value="Rossmann-like_a/b/a_fold"/>
</dbReference>
<dbReference type="InterPro" id="IPR006015">
    <property type="entry name" value="Universal_stress_UspA"/>
</dbReference>
<comment type="subcellular location">
    <subcellularLocation>
        <location evidence="2">Cytoplasm</location>
    </subcellularLocation>
</comment>